<dbReference type="EMBL" id="CARXXK010000004">
    <property type="protein sequence ID" value="CAI6366360.1"/>
    <property type="molecule type" value="Genomic_DNA"/>
</dbReference>
<comment type="caution">
    <text evidence="6">The sequence shown here is derived from an EMBL/GenBank/DDBJ whole genome shotgun (WGS) entry which is preliminary data.</text>
</comment>
<evidence type="ECO:0000313" key="5">
    <source>
        <dbReference type="EMBL" id="CAI6376711.1"/>
    </source>
</evidence>
<evidence type="ECO:0000313" key="7">
    <source>
        <dbReference type="Proteomes" id="UP001160148"/>
    </source>
</evidence>
<evidence type="ECO:0000313" key="3">
    <source>
        <dbReference type="EMBL" id="CAI6353625.1"/>
    </source>
</evidence>
<dbReference type="EMBL" id="CARXXK010000001">
    <property type="protein sequence ID" value="CAI6345036.1"/>
    <property type="molecule type" value="Genomic_DNA"/>
</dbReference>
<sequence length="122" mass="14156">MSCCIRSPHSVANTTFEVPKNELEKYKWEEALGMKLKKSHRVCASHFNECDIISCWNSGLNHYSFVIKDNIIIITESGTMSQERLDSLMLIFIKKKMASEINIEEVIDEFKTCVPIKRRLEL</sequence>
<dbReference type="AlphaFoldDB" id="A0AAV0Y966"/>
<dbReference type="SUPFAM" id="SSF57716">
    <property type="entry name" value="Glucocorticoid receptor-like (DNA-binding domain)"/>
    <property type="match status" value="1"/>
</dbReference>
<evidence type="ECO:0000313" key="6">
    <source>
        <dbReference type="EMBL" id="CAI6376712.1"/>
    </source>
</evidence>
<reference evidence="6 7" key="1">
    <citation type="submission" date="2023-01" db="EMBL/GenBank/DDBJ databases">
        <authorList>
            <person name="Whitehead M."/>
        </authorList>
    </citation>
    <scope>NUCLEOTIDE SEQUENCE [LARGE SCALE GENOMIC DNA]</scope>
</reference>
<evidence type="ECO:0000313" key="2">
    <source>
        <dbReference type="EMBL" id="CAI6345036.1"/>
    </source>
</evidence>
<evidence type="ECO:0000313" key="4">
    <source>
        <dbReference type="EMBL" id="CAI6366360.1"/>
    </source>
</evidence>
<dbReference type="EMBL" id="CARXXK010001555">
    <property type="protein sequence ID" value="CAI6376712.1"/>
    <property type="molecule type" value="Genomic_DNA"/>
</dbReference>
<dbReference type="Gene3D" id="6.20.210.20">
    <property type="entry name" value="THAP domain"/>
    <property type="match status" value="1"/>
</dbReference>
<accession>A0AAV0Y966</accession>
<dbReference type="Proteomes" id="UP001160148">
    <property type="component" value="Unassembled WGS sequence"/>
</dbReference>
<dbReference type="InterPro" id="IPR038441">
    <property type="entry name" value="THAP_Znf_sf"/>
</dbReference>
<dbReference type="EMBL" id="CARXXK010000002">
    <property type="protein sequence ID" value="CAI6353625.1"/>
    <property type="molecule type" value="Genomic_DNA"/>
</dbReference>
<protein>
    <recommendedName>
        <fullName evidence="8">THAP-type domain-containing protein</fullName>
    </recommendedName>
</protein>
<proteinExistence type="predicted"/>
<keyword evidence="7" id="KW-1185">Reference proteome</keyword>
<dbReference type="EMBL" id="CARXXK010000001">
    <property type="protein sequence ID" value="CAI6343047.1"/>
    <property type="molecule type" value="Genomic_DNA"/>
</dbReference>
<organism evidence="6 7">
    <name type="scientific">Macrosiphum euphorbiae</name>
    <name type="common">potato aphid</name>
    <dbReference type="NCBI Taxonomy" id="13131"/>
    <lineage>
        <taxon>Eukaryota</taxon>
        <taxon>Metazoa</taxon>
        <taxon>Ecdysozoa</taxon>
        <taxon>Arthropoda</taxon>
        <taxon>Hexapoda</taxon>
        <taxon>Insecta</taxon>
        <taxon>Pterygota</taxon>
        <taxon>Neoptera</taxon>
        <taxon>Paraneoptera</taxon>
        <taxon>Hemiptera</taxon>
        <taxon>Sternorrhyncha</taxon>
        <taxon>Aphidomorpha</taxon>
        <taxon>Aphidoidea</taxon>
        <taxon>Aphididae</taxon>
        <taxon>Macrosiphini</taxon>
        <taxon>Macrosiphum</taxon>
    </lineage>
</organism>
<dbReference type="EMBL" id="CARXXK010001555">
    <property type="protein sequence ID" value="CAI6376711.1"/>
    <property type="molecule type" value="Genomic_DNA"/>
</dbReference>
<name>A0AAV0Y966_9HEMI</name>
<evidence type="ECO:0000313" key="1">
    <source>
        <dbReference type="EMBL" id="CAI6343047.1"/>
    </source>
</evidence>
<evidence type="ECO:0008006" key="8">
    <source>
        <dbReference type="Google" id="ProtNLM"/>
    </source>
</evidence>
<gene>
    <name evidence="4" type="ORF">MEUPH1_LOCUS20954</name>
    <name evidence="2" type="ORF">MEUPH1_LOCUS2097</name>
    <name evidence="5" type="ORF">MEUPH1_LOCUS30052</name>
    <name evidence="6" type="ORF">MEUPH1_LOCUS30053</name>
    <name evidence="1" type="ORF">MEUPH1_LOCUS367</name>
    <name evidence="3" type="ORF">MEUPH1_LOCUS9726</name>
</gene>